<dbReference type="Gene3D" id="3.40.30.10">
    <property type="entry name" value="Glutaredoxin"/>
    <property type="match status" value="1"/>
</dbReference>
<dbReference type="SUPFAM" id="SSF52833">
    <property type="entry name" value="Thioredoxin-like"/>
    <property type="match status" value="1"/>
</dbReference>
<protein>
    <submittedName>
        <fullName evidence="6">Uncharacterized protein</fullName>
    </submittedName>
</protein>
<dbReference type="SFLD" id="SFLDG00358">
    <property type="entry name" value="Main_(cytGST)"/>
    <property type="match status" value="1"/>
</dbReference>
<gene>
    <name evidence="6" type="primary">106083135</name>
</gene>
<dbReference type="SFLD" id="SFLDS00019">
    <property type="entry name" value="Glutathione_Transferase_(cytos"/>
    <property type="match status" value="1"/>
</dbReference>
<evidence type="ECO:0000313" key="7">
    <source>
        <dbReference type="Proteomes" id="UP000095300"/>
    </source>
</evidence>
<dbReference type="KEGG" id="scac:106083135"/>
<evidence type="ECO:0000313" key="6">
    <source>
        <dbReference type="EnsemblMetazoa" id="SCAU008424-PA"/>
    </source>
</evidence>
<comment type="subunit">
    <text evidence="2">Homodimer.</text>
</comment>
<dbReference type="FunFam" id="1.20.1050.10:FF:000007">
    <property type="entry name" value="Glutathione S-transferase 1-1"/>
    <property type="match status" value="1"/>
</dbReference>
<evidence type="ECO:0000256" key="3">
    <source>
        <dbReference type="RuleBase" id="RU003494"/>
    </source>
</evidence>
<dbReference type="GO" id="GO:0006749">
    <property type="term" value="P:glutathione metabolic process"/>
    <property type="evidence" value="ECO:0007669"/>
    <property type="project" value="TreeGrafter"/>
</dbReference>
<dbReference type="Gene3D" id="1.20.1050.10">
    <property type="match status" value="1"/>
</dbReference>
<dbReference type="GO" id="GO:0004364">
    <property type="term" value="F:glutathione transferase activity"/>
    <property type="evidence" value="ECO:0007669"/>
    <property type="project" value="TreeGrafter"/>
</dbReference>
<dbReference type="InterPro" id="IPR004046">
    <property type="entry name" value="GST_C"/>
</dbReference>
<accession>A0A1I8PIT3</accession>
<dbReference type="OrthoDB" id="2309723at2759"/>
<dbReference type="VEuPathDB" id="VectorBase:SCAU008424"/>
<dbReference type="AlphaFoldDB" id="A0A1I8PIT3"/>
<dbReference type="InterPro" id="IPR040079">
    <property type="entry name" value="Glutathione_S-Trfase"/>
</dbReference>
<dbReference type="EnsemblMetazoa" id="SCAU008424-RA">
    <property type="protein sequence ID" value="SCAU008424-PA"/>
    <property type="gene ID" value="SCAU008424"/>
</dbReference>
<evidence type="ECO:0000259" key="4">
    <source>
        <dbReference type="PROSITE" id="PS50404"/>
    </source>
</evidence>
<dbReference type="Pfam" id="PF02798">
    <property type="entry name" value="GST_N"/>
    <property type="match status" value="1"/>
</dbReference>
<dbReference type="SFLD" id="SFLDG01153">
    <property type="entry name" value="Main.4:_Theta-like"/>
    <property type="match status" value="1"/>
</dbReference>
<dbReference type="PROSITE" id="PS50405">
    <property type="entry name" value="GST_CTER"/>
    <property type="match status" value="1"/>
</dbReference>
<dbReference type="PANTHER" id="PTHR43969:SF9">
    <property type="entry name" value="GLUTATHIONE S TRANSFERASE D10, ISOFORM A-RELATED"/>
    <property type="match status" value="1"/>
</dbReference>
<dbReference type="SUPFAM" id="SSF47616">
    <property type="entry name" value="GST C-terminal domain-like"/>
    <property type="match status" value="1"/>
</dbReference>
<feature type="domain" description="GST N-terminal" evidence="4">
    <location>
        <begin position="1"/>
        <end position="80"/>
    </location>
</feature>
<dbReference type="CDD" id="cd03177">
    <property type="entry name" value="GST_C_Delta_Epsilon"/>
    <property type="match status" value="1"/>
</dbReference>
<dbReference type="PANTHER" id="PTHR43969">
    <property type="entry name" value="GLUTATHIONE S TRANSFERASE D10, ISOFORM A-RELATED"/>
    <property type="match status" value="1"/>
</dbReference>
<dbReference type="InterPro" id="IPR036282">
    <property type="entry name" value="Glutathione-S-Trfase_C_sf"/>
</dbReference>
<dbReference type="InterPro" id="IPR004045">
    <property type="entry name" value="Glutathione_S-Trfase_N"/>
</dbReference>
<evidence type="ECO:0000259" key="5">
    <source>
        <dbReference type="PROSITE" id="PS50405"/>
    </source>
</evidence>
<dbReference type="Pfam" id="PF00043">
    <property type="entry name" value="GST_C"/>
    <property type="match status" value="1"/>
</dbReference>
<dbReference type="Proteomes" id="UP000095300">
    <property type="component" value="Unassembled WGS sequence"/>
</dbReference>
<organism evidence="6 7">
    <name type="scientific">Stomoxys calcitrans</name>
    <name type="common">Stable fly</name>
    <name type="synonym">Conops calcitrans</name>
    <dbReference type="NCBI Taxonomy" id="35570"/>
    <lineage>
        <taxon>Eukaryota</taxon>
        <taxon>Metazoa</taxon>
        <taxon>Ecdysozoa</taxon>
        <taxon>Arthropoda</taxon>
        <taxon>Hexapoda</taxon>
        <taxon>Insecta</taxon>
        <taxon>Pterygota</taxon>
        <taxon>Neoptera</taxon>
        <taxon>Endopterygota</taxon>
        <taxon>Diptera</taxon>
        <taxon>Brachycera</taxon>
        <taxon>Muscomorpha</taxon>
        <taxon>Muscoidea</taxon>
        <taxon>Muscidae</taxon>
        <taxon>Stomoxys</taxon>
    </lineage>
</organism>
<comment type="similarity">
    <text evidence="3">Belongs to the GST superfamily.</text>
</comment>
<evidence type="ECO:0000256" key="1">
    <source>
        <dbReference type="ARBA" id="ARBA00003701"/>
    </source>
</evidence>
<comment type="function">
    <text evidence="1">Conjugation of reduced glutathione to a wide number of exogenous and endogenous hydrophobic electrophiles.</text>
</comment>
<dbReference type="CDD" id="cd03045">
    <property type="entry name" value="GST_N_Delta_Epsilon"/>
    <property type="match status" value="1"/>
</dbReference>
<sequence>MDFYYLPPSPPCRAVEMAAKAVGVTLNKKIVNTAAKEQLNPDFVKINPQHTIPTIVDNGFVLWESRPILIYLAEGYDKTGELYPKVPKTKAIINQRLYFDMGVFYKSFLEYYVPIMLRNQPADPEKFKDVEAAFELLDTFLTAKPYAADTDTYTIADIALVASMTNYEMAGFDYSKYANVAKWYENCKRVIPGYEENVVSSKDLSYFQLTKQPTQGE</sequence>
<dbReference type="PROSITE" id="PS50404">
    <property type="entry name" value="GST_NTER"/>
    <property type="match status" value="1"/>
</dbReference>
<dbReference type="FunFam" id="3.40.30.10:FF:000034">
    <property type="entry name" value="glutathione S-transferase 1"/>
    <property type="match status" value="1"/>
</dbReference>
<dbReference type="InterPro" id="IPR010987">
    <property type="entry name" value="Glutathione-S-Trfase_C-like"/>
</dbReference>
<dbReference type="InterPro" id="IPR036249">
    <property type="entry name" value="Thioredoxin-like_sf"/>
</dbReference>
<evidence type="ECO:0000256" key="2">
    <source>
        <dbReference type="ARBA" id="ARBA00011738"/>
    </source>
</evidence>
<feature type="domain" description="GST C-terminal" evidence="5">
    <location>
        <begin position="86"/>
        <end position="212"/>
    </location>
</feature>
<name>A0A1I8PIT3_STOCA</name>
<dbReference type="STRING" id="35570.A0A1I8PIT3"/>
<keyword evidence="7" id="KW-1185">Reference proteome</keyword>
<reference evidence="6" key="1">
    <citation type="submission" date="2020-05" db="UniProtKB">
        <authorList>
            <consortium name="EnsemblMetazoa"/>
        </authorList>
    </citation>
    <scope>IDENTIFICATION</scope>
    <source>
        <strain evidence="6">USDA</strain>
    </source>
</reference>
<proteinExistence type="inferred from homology"/>